<sequence length="69" mass="7823">MAGVRFGVPHQQRIKVDLKLETKFTLMWSRTAEEQDCGPGRPLENQPACRILSAARNTARMWPSVLQVT</sequence>
<keyword evidence="2" id="KW-1185">Reference proteome</keyword>
<proteinExistence type="predicted"/>
<name>A0AAD7SLX0_9TELE</name>
<comment type="caution">
    <text evidence="1">The sequence shown here is derived from an EMBL/GenBank/DDBJ whole genome shotgun (WGS) entry which is preliminary data.</text>
</comment>
<evidence type="ECO:0000313" key="2">
    <source>
        <dbReference type="Proteomes" id="UP001221898"/>
    </source>
</evidence>
<accession>A0AAD7SLX0</accession>
<evidence type="ECO:0000313" key="1">
    <source>
        <dbReference type="EMBL" id="KAJ8404628.1"/>
    </source>
</evidence>
<dbReference type="EMBL" id="JAINUG010000052">
    <property type="protein sequence ID" value="KAJ8404628.1"/>
    <property type="molecule type" value="Genomic_DNA"/>
</dbReference>
<protein>
    <submittedName>
        <fullName evidence="1">Uncharacterized protein</fullName>
    </submittedName>
</protein>
<dbReference type="Proteomes" id="UP001221898">
    <property type="component" value="Unassembled WGS sequence"/>
</dbReference>
<dbReference type="AlphaFoldDB" id="A0AAD7SLX0"/>
<organism evidence="1 2">
    <name type="scientific">Aldrovandia affinis</name>
    <dbReference type="NCBI Taxonomy" id="143900"/>
    <lineage>
        <taxon>Eukaryota</taxon>
        <taxon>Metazoa</taxon>
        <taxon>Chordata</taxon>
        <taxon>Craniata</taxon>
        <taxon>Vertebrata</taxon>
        <taxon>Euteleostomi</taxon>
        <taxon>Actinopterygii</taxon>
        <taxon>Neopterygii</taxon>
        <taxon>Teleostei</taxon>
        <taxon>Notacanthiformes</taxon>
        <taxon>Halosauridae</taxon>
        <taxon>Aldrovandia</taxon>
    </lineage>
</organism>
<gene>
    <name evidence="1" type="ORF">AAFF_G00334910</name>
</gene>
<reference evidence="1" key="1">
    <citation type="journal article" date="2023" name="Science">
        <title>Genome structures resolve the early diversification of teleost fishes.</title>
        <authorList>
            <person name="Parey E."/>
            <person name="Louis A."/>
            <person name="Montfort J."/>
            <person name="Bouchez O."/>
            <person name="Roques C."/>
            <person name="Iampietro C."/>
            <person name="Lluch J."/>
            <person name="Castinel A."/>
            <person name="Donnadieu C."/>
            <person name="Desvignes T."/>
            <person name="Floi Bucao C."/>
            <person name="Jouanno E."/>
            <person name="Wen M."/>
            <person name="Mejri S."/>
            <person name="Dirks R."/>
            <person name="Jansen H."/>
            <person name="Henkel C."/>
            <person name="Chen W.J."/>
            <person name="Zahm M."/>
            <person name="Cabau C."/>
            <person name="Klopp C."/>
            <person name="Thompson A.W."/>
            <person name="Robinson-Rechavi M."/>
            <person name="Braasch I."/>
            <person name="Lecointre G."/>
            <person name="Bobe J."/>
            <person name="Postlethwait J.H."/>
            <person name="Berthelot C."/>
            <person name="Roest Crollius H."/>
            <person name="Guiguen Y."/>
        </authorList>
    </citation>
    <scope>NUCLEOTIDE SEQUENCE</scope>
    <source>
        <strain evidence="1">NC1722</strain>
    </source>
</reference>